<proteinExistence type="predicted"/>
<dbReference type="Pfam" id="PF00847">
    <property type="entry name" value="AP2"/>
    <property type="match status" value="1"/>
</dbReference>
<protein>
    <recommendedName>
        <fullName evidence="7">AP2/ERF domain-containing protein</fullName>
    </recommendedName>
</protein>
<gene>
    <name evidence="8" type="ORF">DH2020_030926</name>
</gene>
<name>A0ABR0VJH5_REHGL</name>
<dbReference type="InterPro" id="IPR036955">
    <property type="entry name" value="AP2/ERF_dom_sf"/>
</dbReference>
<dbReference type="PANTHER" id="PTHR31194:SF140">
    <property type="entry name" value="ETHYLENE-RESPONSIVE TRANSCRIPTION FACTOR CRF2"/>
    <property type="match status" value="1"/>
</dbReference>
<keyword evidence="9" id="KW-1185">Reference proteome</keyword>
<organism evidence="8 9">
    <name type="scientific">Rehmannia glutinosa</name>
    <name type="common">Chinese foxglove</name>
    <dbReference type="NCBI Taxonomy" id="99300"/>
    <lineage>
        <taxon>Eukaryota</taxon>
        <taxon>Viridiplantae</taxon>
        <taxon>Streptophyta</taxon>
        <taxon>Embryophyta</taxon>
        <taxon>Tracheophyta</taxon>
        <taxon>Spermatophyta</taxon>
        <taxon>Magnoliopsida</taxon>
        <taxon>eudicotyledons</taxon>
        <taxon>Gunneridae</taxon>
        <taxon>Pentapetalae</taxon>
        <taxon>asterids</taxon>
        <taxon>lamiids</taxon>
        <taxon>Lamiales</taxon>
        <taxon>Orobanchaceae</taxon>
        <taxon>Rehmannieae</taxon>
        <taxon>Rehmannia</taxon>
    </lineage>
</organism>
<keyword evidence="3" id="KW-0238">DNA-binding</keyword>
<dbReference type="InterPro" id="IPR050913">
    <property type="entry name" value="AP2/ERF_ERF"/>
</dbReference>
<feature type="domain" description="AP2/ERF" evidence="7">
    <location>
        <begin position="121"/>
        <end position="178"/>
    </location>
</feature>
<dbReference type="Gene3D" id="3.30.730.10">
    <property type="entry name" value="AP2/ERF domain"/>
    <property type="match status" value="1"/>
</dbReference>
<dbReference type="CDD" id="cd00018">
    <property type="entry name" value="AP2"/>
    <property type="match status" value="1"/>
</dbReference>
<dbReference type="SUPFAM" id="SSF54171">
    <property type="entry name" value="DNA-binding domain"/>
    <property type="match status" value="1"/>
</dbReference>
<evidence type="ECO:0000256" key="1">
    <source>
        <dbReference type="ARBA" id="ARBA00004123"/>
    </source>
</evidence>
<evidence type="ECO:0000313" key="8">
    <source>
        <dbReference type="EMBL" id="KAK6135338.1"/>
    </source>
</evidence>
<comment type="caution">
    <text evidence="8">The sequence shown here is derived from an EMBL/GenBank/DDBJ whole genome shotgun (WGS) entry which is preliminary data.</text>
</comment>
<accession>A0ABR0VJH5</accession>
<dbReference type="InterPro" id="IPR016177">
    <property type="entry name" value="DNA-bd_dom_sf"/>
</dbReference>
<keyword evidence="5" id="KW-0539">Nucleus</keyword>
<reference evidence="8 9" key="1">
    <citation type="journal article" date="2021" name="Comput. Struct. Biotechnol. J.">
        <title>De novo genome assembly of the potent medicinal plant Rehmannia glutinosa using nanopore technology.</title>
        <authorList>
            <person name="Ma L."/>
            <person name="Dong C."/>
            <person name="Song C."/>
            <person name="Wang X."/>
            <person name="Zheng X."/>
            <person name="Niu Y."/>
            <person name="Chen S."/>
            <person name="Feng W."/>
        </authorList>
    </citation>
    <scope>NUCLEOTIDE SEQUENCE [LARGE SCALE GENOMIC DNA]</scope>
    <source>
        <strain evidence="8">DH-2019</strain>
    </source>
</reference>
<dbReference type="Proteomes" id="UP001318860">
    <property type="component" value="Unassembled WGS sequence"/>
</dbReference>
<dbReference type="SMART" id="SM00380">
    <property type="entry name" value="AP2"/>
    <property type="match status" value="1"/>
</dbReference>
<evidence type="ECO:0000256" key="6">
    <source>
        <dbReference type="SAM" id="MobiDB-lite"/>
    </source>
</evidence>
<evidence type="ECO:0000259" key="7">
    <source>
        <dbReference type="PROSITE" id="PS51032"/>
    </source>
</evidence>
<dbReference type="EMBL" id="JABTTQ020001104">
    <property type="protein sequence ID" value="KAK6135338.1"/>
    <property type="molecule type" value="Genomic_DNA"/>
</dbReference>
<evidence type="ECO:0000256" key="5">
    <source>
        <dbReference type="ARBA" id="ARBA00023242"/>
    </source>
</evidence>
<evidence type="ECO:0000313" key="9">
    <source>
        <dbReference type="Proteomes" id="UP001318860"/>
    </source>
</evidence>
<dbReference type="PRINTS" id="PR00367">
    <property type="entry name" value="ETHRSPELEMNT"/>
</dbReference>
<evidence type="ECO:0000256" key="4">
    <source>
        <dbReference type="ARBA" id="ARBA00023163"/>
    </source>
</evidence>
<keyword evidence="4" id="KW-0804">Transcription</keyword>
<sequence>MDQTLLWPVKYTEHRKITKKLIKPPKQNPKSKTQFPQNLNLPRTVRIYVTDPEATDSSSDEEDELFRRQRVKKYITEIRMEKAVSSNSTNGRNRTVENLHPKPKPMKVKEAPAGANGGVRKFRGVRQRPWGKWAAEIRDPSRRVRLWLGTYDTAEEAAMVYDNAAIKLRGPDALTNFTTPPAKETSPETNVASVSGYESGDESHNNNLSSPTSVLRFRSSHTSEDLEQTGVSSQSSECAEPSLLTPVHGLDSVDEQARLSCEPGSGNRVTREFEECQGETSMVPDYCNDYLPMDIPFLDNFFDFQPQVEPLFDDTLSFSNSYDDFTMCIDDFPPLDITTLQRSNFGDVNDSFQELGSLEVEDYFQDMNDFASADALLAI</sequence>
<dbReference type="PANTHER" id="PTHR31194">
    <property type="entry name" value="SHN SHINE , DNA BINDING / TRANSCRIPTION FACTOR"/>
    <property type="match status" value="1"/>
</dbReference>
<evidence type="ECO:0000256" key="3">
    <source>
        <dbReference type="ARBA" id="ARBA00023125"/>
    </source>
</evidence>
<dbReference type="InterPro" id="IPR001471">
    <property type="entry name" value="AP2/ERF_dom"/>
</dbReference>
<feature type="region of interest" description="Disordered" evidence="6">
    <location>
        <begin position="177"/>
        <end position="240"/>
    </location>
</feature>
<keyword evidence="2" id="KW-0805">Transcription regulation</keyword>
<evidence type="ECO:0000256" key="2">
    <source>
        <dbReference type="ARBA" id="ARBA00023015"/>
    </source>
</evidence>
<dbReference type="PROSITE" id="PS51032">
    <property type="entry name" value="AP2_ERF"/>
    <property type="match status" value="1"/>
</dbReference>
<comment type="subcellular location">
    <subcellularLocation>
        <location evidence="1">Nucleus</location>
    </subcellularLocation>
</comment>
<feature type="compositionally biased region" description="Polar residues" evidence="6">
    <location>
        <begin position="84"/>
        <end position="93"/>
    </location>
</feature>
<feature type="region of interest" description="Disordered" evidence="6">
    <location>
        <begin position="82"/>
        <end position="119"/>
    </location>
</feature>